<proteinExistence type="predicted"/>
<dbReference type="Proteomes" id="UP000054843">
    <property type="component" value="Unassembled WGS sequence"/>
</dbReference>
<dbReference type="EMBL" id="JYDO01000017">
    <property type="protein sequence ID" value="KRZ77650.1"/>
    <property type="molecule type" value="Genomic_DNA"/>
</dbReference>
<reference evidence="1 2" key="1">
    <citation type="submission" date="2015-01" db="EMBL/GenBank/DDBJ databases">
        <title>Evolution of Trichinella species and genotypes.</title>
        <authorList>
            <person name="Korhonen P.K."/>
            <person name="Edoardo P."/>
            <person name="Giuseppe L.R."/>
            <person name="Gasser R.B."/>
        </authorList>
    </citation>
    <scope>NUCLEOTIDE SEQUENCE [LARGE SCALE GENOMIC DNA]</scope>
    <source>
        <strain evidence="1">ISS1980</strain>
    </source>
</reference>
<organism evidence="1 2">
    <name type="scientific">Trichinella papuae</name>
    <dbReference type="NCBI Taxonomy" id="268474"/>
    <lineage>
        <taxon>Eukaryota</taxon>
        <taxon>Metazoa</taxon>
        <taxon>Ecdysozoa</taxon>
        <taxon>Nematoda</taxon>
        <taxon>Enoplea</taxon>
        <taxon>Dorylaimia</taxon>
        <taxon>Trichinellida</taxon>
        <taxon>Trichinellidae</taxon>
        <taxon>Trichinella</taxon>
    </lineage>
</organism>
<evidence type="ECO:0000313" key="2">
    <source>
        <dbReference type="Proteomes" id="UP000054843"/>
    </source>
</evidence>
<keyword evidence="2" id="KW-1185">Reference proteome</keyword>
<gene>
    <name evidence="1" type="ORF">T10_2451</name>
</gene>
<accession>A0A0V1N0W3</accession>
<protein>
    <submittedName>
        <fullName evidence="1">Uncharacterized protein</fullName>
    </submittedName>
</protein>
<evidence type="ECO:0000313" key="1">
    <source>
        <dbReference type="EMBL" id="KRZ77650.1"/>
    </source>
</evidence>
<name>A0A0V1N0W3_9BILA</name>
<sequence>MDFSHPVNGINFKVENVDLKKILIQLPEEETSTFAHTCQAANQLIRLRIDHLIGNKDEAND</sequence>
<dbReference type="AlphaFoldDB" id="A0A0V1N0W3"/>
<comment type="caution">
    <text evidence="1">The sequence shown here is derived from an EMBL/GenBank/DDBJ whole genome shotgun (WGS) entry which is preliminary data.</text>
</comment>